<evidence type="ECO:0000313" key="11">
    <source>
        <dbReference type="Proteomes" id="UP000250928"/>
    </source>
</evidence>
<comment type="pathway">
    <text evidence="2 8">Amino-acid biosynthesis; L-tryptophan biosynthesis; L-tryptophan from chorismate: step 4/5.</text>
</comment>
<evidence type="ECO:0000256" key="8">
    <source>
        <dbReference type="HAMAP-Rule" id="MF_00134"/>
    </source>
</evidence>
<dbReference type="InterPro" id="IPR013798">
    <property type="entry name" value="Indole-3-glycerol_P_synth_dom"/>
</dbReference>
<comment type="similarity">
    <text evidence="8">Belongs to the TrpC family.</text>
</comment>
<dbReference type="PANTHER" id="PTHR22854">
    <property type="entry name" value="TRYPTOPHAN BIOSYNTHESIS PROTEIN"/>
    <property type="match status" value="1"/>
</dbReference>
<dbReference type="InterPro" id="IPR045186">
    <property type="entry name" value="Indole-3-glycerol_P_synth"/>
</dbReference>
<dbReference type="EMBL" id="PQCO01000197">
    <property type="protein sequence ID" value="PUE01637.1"/>
    <property type="molecule type" value="Genomic_DNA"/>
</dbReference>
<dbReference type="NCBIfam" id="NF001377">
    <property type="entry name" value="PRK00278.2-4"/>
    <property type="match status" value="1"/>
</dbReference>
<sequence>MSDTPDILKKIIQRKREEIAGRMAQTPLERLAANLPGTPARGFRAAIEERIAAGGPGVIAEIKKASPSKGVIRPDFHPAQIAASYERGGAACLSVLTDIDFFQGHDDYLRQARAACSLPVLRKDFIIDPYQVYEARAMEADCILLIAACLDDTRLHHLNELAHELGMDVLIEVHDRAELERALRVDNRLVGINNRDLRTFEVTLDTTLELLERVPGGRIVVTESGIHTPADVELMRRHQVGAFLVGEAFMRAAEPGARLAELFAAWTGPDGAATIS</sequence>
<dbReference type="GO" id="GO:0000162">
    <property type="term" value="P:L-tryptophan biosynthetic process"/>
    <property type="evidence" value="ECO:0007669"/>
    <property type="project" value="UniProtKB-UniRule"/>
</dbReference>
<dbReference type="NCBIfam" id="NF001373">
    <property type="entry name" value="PRK00278.1-6"/>
    <property type="match status" value="1"/>
</dbReference>
<dbReference type="Pfam" id="PF00218">
    <property type="entry name" value="IGPS"/>
    <property type="match status" value="1"/>
</dbReference>
<keyword evidence="3 8" id="KW-0028">Amino-acid biosynthesis</keyword>
<dbReference type="EC" id="4.1.1.48" evidence="8"/>
<accession>A0A6N4DWD6</accession>
<name>A0A6N4DWD6_9GAMM</name>
<evidence type="ECO:0000256" key="2">
    <source>
        <dbReference type="ARBA" id="ARBA00004696"/>
    </source>
</evidence>
<dbReference type="PROSITE" id="PS00614">
    <property type="entry name" value="IGPS"/>
    <property type="match status" value="1"/>
</dbReference>
<dbReference type="UniPathway" id="UPA00035">
    <property type="reaction ID" value="UER00043"/>
</dbReference>
<keyword evidence="4 8" id="KW-0210">Decarboxylase</keyword>
<keyword evidence="5 8" id="KW-0822">Tryptophan biosynthesis</keyword>
<protein>
    <recommendedName>
        <fullName evidence="8">Indole-3-glycerol phosphate synthase</fullName>
        <shortName evidence="8">IGPS</shortName>
        <ecNumber evidence="8">4.1.1.48</ecNumber>
    </recommendedName>
</protein>
<evidence type="ECO:0000313" key="10">
    <source>
        <dbReference type="EMBL" id="PUE01637.1"/>
    </source>
</evidence>
<dbReference type="NCBIfam" id="NF001370">
    <property type="entry name" value="PRK00278.1-2"/>
    <property type="match status" value="1"/>
</dbReference>
<feature type="domain" description="Indole-3-glycerol phosphate synthase" evidence="9">
    <location>
        <begin position="8"/>
        <end position="261"/>
    </location>
</feature>
<dbReference type="FunFam" id="3.20.20.70:FF:000024">
    <property type="entry name" value="Indole-3-glycerol phosphate synthase"/>
    <property type="match status" value="1"/>
</dbReference>
<comment type="caution">
    <text evidence="10">The sequence shown here is derived from an EMBL/GenBank/DDBJ whole genome shotgun (WGS) entry which is preliminary data.</text>
</comment>
<dbReference type="GO" id="GO:0004425">
    <property type="term" value="F:indole-3-glycerol-phosphate synthase activity"/>
    <property type="evidence" value="ECO:0007669"/>
    <property type="project" value="UniProtKB-UniRule"/>
</dbReference>
<evidence type="ECO:0000256" key="7">
    <source>
        <dbReference type="ARBA" id="ARBA00023239"/>
    </source>
</evidence>
<dbReference type="InterPro" id="IPR013785">
    <property type="entry name" value="Aldolase_TIM"/>
</dbReference>
<comment type="catalytic activity">
    <reaction evidence="1 8">
        <text>1-(2-carboxyphenylamino)-1-deoxy-D-ribulose 5-phosphate + H(+) = (1S,2R)-1-C-(indol-3-yl)glycerol 3-phosphate + CO2 + H2O</text>
        <dbReference type="Rhea" id="RHEA:23476"/>
        <dbReference type="ChEBI" id="CHEBI:15377"/>
        <dbReference type="ChEBI" id="CHEBI:15378"/>
        <dbReference type="ChEBI" id="CHEBI:16526"/>
        <dbReference type="ChEBI" id="CHEBI:58613"/>
        <dbReference type="ChEBI" id="CHEBI:58866"/>
        <dbReference type="EC" id="4.1.1.48"/>
    </reaction>
</comment>
<evidence type="ECO:0000256" key="1">
    <source>
        <dbReference type="ARBA" id="ARBA00001633"/>
    </source>
</evidence>
<dbReference type="SUPFAM" id="SSF51366">
    <property type="entry name" value="Ribulose-phoshate binding barrel"/>
    <property type="match status" value="1"/>
</dbReference>
<evidence type="ECO:0000256" key="4">
    <source>
        <dbReference type="ARBA" id="ARBA00022793"/>
    </source>
</evidence>
<dbReference type="HAMAP" id="MF_00134_B">
    <property type="entry name" value="IGPS_B"/>
    <property type="match status" value="1"/>
</dbReference>
<keyword evidence="7 8" id="KW-0456">Lyase</keyword>
<organism evidence="10 11">
    <name type="scientific">Candidatus Sedimenticola endophacoides</name>
    <dbReference type="NCBI Taxonomy" id="2548426"/>
    <lineage>
        <taxon>Bacteria</taxon>
        <taxon>Pseudomonadati</taxon>
        <taxon>Pseudomonadota</taxon>
        <taxon>Gammaproteobacteria</taxon>
        <taxon>Chromatiales</taxon>
        <taxon>Sedimenticolaceae</taxon>
        <taxon>Sedimenticola</taxon>
    </lineage>
</organism>
<dbReference type="Proteomes" id="UP000250928">
    <property type="component" value="Unassembled WGS sequence"/>
</dbReference>
<evidence type="ECO:0000256" key="6">
    <source>
        <dbReference type="ARBA" id="ARBA00023141"/>
    </source>
</evidence>
<dbReference type="GO" id="GO:0004640">
    <property type="term" value="F:phosphoribosylanthranilate isomerase activity"/>
    <property type="evidence" value="ECO:0007669"/>
    <property type="project" value="TreeGrafter"/>
</dbReference>
<evidence type="ECO:0000259" key="9">
    <source>
        <dbReference type="Pfam" id="PF00218"/>
    </source>
</evidence>
<proteinExistence type="inferred from homology"/>
<evidence type="ECO:0000256" key="5">
    <source>
        <dbReference type="ARBA" id="ARBA00022822"/>
    </source>
</evidence>
<dbReference type="CDD" id="cd00331">
    <property type="entry name" value="IGPS"/>
    <property type="match status" value="1"/>
</dbReference>
<dbReference type="AlphaFoldDB" id="A0A6N4DWD6"/>
<gene>
    <name evidence="8" type="primary">trpC</name>
    <name evidence="10" type="ORF">C3L24_07555</name>
</gene>
<dbReference type="InterPro" id="IPR001468">
    <property type="entry name" value="Indole-3-GlycerolPSynthase_CS"/>
</dbReference>
<dbReference type="InterPro" id="IPR011060">
    <property type="entry name" value="RibuloseP-bd_barrel"/>
</dbReference>
<evidence type="ECO:0000256" key="3">
    <source>
        <dbReference type="ARBA" id="ARBA00022605"/>
    </source>
</evidence>
<dbReference type="PANTHER" id="PTHR22854:SF2">
    <property type="entry name" value="INDOLE-3-GLYCEROL-PHOSPHATE SYNTHASE"/>
    <property type="match status" value="1"/>
</dbReference>
<dbReference type="Gene3D" id="3.20.20.70">
    <property type="entry name" value="Aldolase class I"/>
    <property type="match status" value="1"/>
</dbReference>
<reference evidence="10 11" key="1">
    <citation type="submission" date="2018-01" db="EMBL/GenBank/DDBJ databases">
        <title>Novel co-symbiosis in the lucinid bivalve Phacoides pectinatus.</title>
        <authorList>
            <person name="Lim S.J."/>
            <person name="Davis B.G."/>
            <person name="Gill D.E."/>
            <person name="Engel A.S."/>
            <person name="Anderson L.C."/>
            <person name="Campbell B.J."/>
        </authorList>
    </citation>
    <scope>NUCLEOTIDE SEQUENCE [LARGE SCALE GENOMIC DNA]</scope>
    <source>
        <strain evidence="10">N3_P5</strain>
    </source>
</reference>
<keyword evidence="6 8" id="KW-0057">Aromatic amino acid biosynthesis</keyword>